<evidence type="ECO:0000256" key="5">
    <source>
        <dbReference type="ARBA" id="ARBA00023136"/>
    </source>
</evidence>
<keyword evidence="3" id="KW-0328">Glycosyltransferase</keyword>
<dbReference type="CDD" id="cd06423">
    <property type="entry name" value="CESA_like"/>
    <property type="match status" value="1"/>
</dbReference>
<name>A0A7C6A9I9_UNCW3</name>
<evidence type="ECO:0000256" key="2">
    <source>
        <dbReference type="ARBA" id="ARBA00022475"/>
    </source>
</evidence>
<dbReference type="PANTHER" id="PTHR43646:SF2">
    <property type="entry name" value="GLYCOSYLTRANSFERASE 2-LIKE DOMAIN-CONTAINING PROTEIN"/>
    <property type="match status" value="1"/>
</dbReference>
<dbReference type="EMBL" id="DTLI01000153">
    <property type="protein sequence ID" value="HHS52468.1"/>
    <property type="molecule type" value="Genomic_DNA"/>
</dbReference>
<feature type="transmembrane region" description="Helical" evidence="6">
    <location>
        <begin position="12"/>
        <end position="32"/>
    </location>
</feature>
<feature type="domain" description="Glycosyltransferase 2-like" evidence="7">
    <location>
        <begin position="48"/>
        <end position="217"/>
    </location>
</feature>
<proteinExistence type="predicted"/>
<evidence type="ECO:0000313" key="8">
    <source>
        <dbReference type="EMBL" id="HHS52468.1"/>
    </source>
</evidence>
<gene>
    <name evidence="8" type="ORF">ENW73_06345</name>
</gene>
<accession>A0A7C6A9I9</accession>
<protein>
    <submittedName>
        <fullName evidence="8">Glycosyltransferase</fullName>
    </submittedName>
</protein>
<dbReference type="Pfam" id="PF00535">
    <property type="entry name" value="Glycos_transf_2"/>
    <property type="match status" value="1"/>
</dbReference>
<sequence>MKIFSFVFVDLLRIMIFLLVQVLIAITNAFLIKRLGKFPKAKRQPKISILVPARNEEKTIKNCINSLLQQNYDNFEVIVLDDNSIDQTKEILKNIQSRHLRIIEGKPLPANWTGKSWACQQLASEASGELIFFTDADTIHHPSTIAYAVDAMEANKVDLLTAIVRNEVVTFGEMITIPFPTYSIFTFLPLVVAYTLPKSTAFSAANGKFMFFRKKVYEQIGGHAAIRNNAVEDIELGKLIKKNGYRWRLVDASRLVYCRMYQNFSEALQGFTKNYFALFGYQLLVALFVWLWLALITWYPLVAITIHIIANRYNDQFCYAVGSIIATSFLWLLTSLKFSFPIYLFLLYPVIITITLFIGLRSMTMTILGRTIWKGRQLPKKKIRLI</sequence>
<dbReference type="GO" id="GO:0005886">
    <property type="term" value="C:plasma membrane"/>
    <property type="evidence" value="ECO:0007669"/>
    <property type="project" value="UniProtKB-SubCell"/>
</dbReference>
<dbReference type="AlphaFoldDB" id="A0A7C6A9I9"/>
<dbReference type="GO" id="GO:0016757">
    <property type="term" value="F:glycosyltransferase activity"/>
    <property type="evidence" value="ECO:0007669"/>
    <property type="project" value="UniProtKB-KW"/>
</dbReference>
<keyword evidence="5 6" id="KW-0472">Membrane</keyword>
<dbReference type="PANTHER" id="PTHR43646">
    <property type="entry name" value="GLYCOSYLTRANSFERASE"/>
    <property type="match status" value="1"/>
</dbReference>
<feature type="transmembrane region" description="Helical" evidence="6">
    <location>
        <begin position="175"/>
        <end position="196"/>
    </location>
</feature>
<feature type="transmembrane region" description="Helical" evidence="6">
    <location>
        <begin position="340"/>
        <end position="360"/>
    </location>
</feature>
<keyword evidence="6" id="KW-1133">Transmembrane helix</keyword>
<evidence type="ECO:0000256" key="3">
    <source>
        <dbReference type="ARBA" id="ARBA00022676"/>
    </source>
</evidence>
<feature type="transmembrane region" description="Helical" evidence="6">
    <location>
        <begin position="283"/>
        <end position="310"/>
    </location>
</feature>
<evidence type="ECO:0000256" key="4">
    <source>
        <dbReference type="ARBA" id="ARBA00022679"/>
    </source>
</evidence>
<dbReference type="InterPro" id="IPR029044">
    <property type="entry name" value="Nucleotide-diphossugar_trans"/>
</dbReference>
<keyword evidence="4 8" id="KW-0808">Transferase</keyword>
<comment type="caution">
    <text evidence="8">The sequence shown here is derived from an EMBL/GenBank/DDBJ whole genome shotgun (WGS) entry which is preliminary data.</text>
</comment>
<keyword evidence="2" id="KW-1003">Cell membrane</keyword>
<feature type="transmembrane region" description="Helical" evidence="6">
    <location>
        <begin position="317"/>
        <end position="334"/>
    </location>
</feature>
<dbReference type="SUPFAM" id="SSF53448">
    <property type="entry name" value="Nucleotide-diphospho-sugar transferases"/>
    <property type="match status" value="1"/>
</dbReference>
<dbReference type="Gene3D" id="3.90.550.10">
    <property type="entry name" value="Spore Coat Polysaccharide Biosynthesis Protein SpsA, Chain A"/>
    <property type="match status" value="1"/>
</dbReference>
<dbReference type="InterPro" id="IPR001173">
    <property type="entry name" value="Glyco_trans_2-like"/>
</dbReference>
<reference evidence="8" key="1">
    <citation type="journal article" date="2020" name="mSystems">
        <title>Genome- and Community-Level Interaction Insights into Carbon Utilization and Element Cycling Functions of Hydrothermarchaeota in Hydrothermal Sediment.</title>
        <authorList>
            <person name="Zhou Z."/>
            <person name="Liu Y."/>
            <person name="Xu W."/>
            <person name="Pan J."/>
            <person name="Luo Z.H."/>
            <person name="Li M."/>
        </authorList>
    </citation>
    <scope>NUCLEOTIDE SEQUENCE [LARGE SCALE GENOMIC DNA]</scope>
    <source>
        <strain evidence="8">SpSt-876</strain>
    </source>
</reference>
<evidence type="ECO:0000256" key="1">
    <source>
        <dbReference type="ARBA" id="ARBA00004236"/>
    </source>
</evidence>
<evidence type="ECO:0000256" key="6">
    <source>
        <dbReference type="SAM" id="Phobius"/>
    </source>
</evidence>
<evidence type="ECO:0000259" key="7">
    <source>
        <dbReference type="Pfam" id="PF00535"/>
    </source>
</evidence>
<keyword evidence="6" id="KW-0812">Transmembrane</keyword>
<organism evidence="8">
    <name type="scientific">candidate division WOR-3 bacterium</name>
    <dbReference type="NCBI Taxonomy" id="2052148"/>
    <lineage>
        <taxon>Bacteria</taxon>
        <taxon>Bacteria division WOR-3</taxon>
    </lineage>
</organism>
<comment type="subcellular location">
    <subcellularLocation>
        <location evidence="1">Cell membrane</location>
    </subcellularLocation>
</comment>